<dbReference type="Pfam" id="PF07722">
    <property type="entry name" value="Peptidase_C26"/>
    <property type="match status" value="1"/>
</dbReference>
<dbReference type="Proteomes" id="UP000270034">
    <property type="component" value="Chromosome"/>
</dbReference>
<evidence type="ECO:0000313" key="1">
    <source>
        <dbReference type="EMBL" id="BBC80211.1"/>
    </source>
</evidence>
<organism evidence="1 2">
    <name type="scientific">Acetobacter orientalis</name>
    <dbReference type="NCBI Taxonomy" id="146474"/>
    <lineage>
        <taxon>Bacteria</taxon>
        <taxon>Pseudomonadati</taxon>
        <taxon>Pseudomonadota</taxon>
        <taxon>Alphaproteobacteria</taxon>
        <taxon>Acetobacterales</taxon>
        <taxon>Acetobacteraceae</taxon>
        <taxon>Acetobacter</taxon>
    </lineage>
</organism>
<dbReference type="PROSITE" id="PS51273">
    <property type="entry name" value="GATASE_TYPE_1"/>
    <property type="match status" value="1"/>
</dbReference>
<dbReference type="PANTHER" id="PTHR43235:SF1">
    <property type="entry name" value="GLUTAMINE AMIDOTRANSFERASE PB2B2.05-RELATED"/>
    <property type="match status" value="1"/>
</dbReference>
<dbReference type="KEGG" id="aot:AcetOri_orf02794"/>
<dbReference type="GO" id="GO:0006598">
    <property type="term" value="P:polyamine catabolic process"/>
    <property type="evidence" value="ECO:0007669"/>
    <property type="project" value="TreeGrafter"/>
</dbReference>
<dbReference type="PANTHER" id="PTHR43235">
    <property type="entry name" value="GLUTAMINE AMIDOTRANSFERASE PB2B2.05-RELATED"/>
    <property type="match status" value="1"/>
</dbReference>
<dbReference type="SUPFAM" id="SSF52317">
    <property type="entry name" value="Class I glutamine amidotransferase-like"/>
    <property type="match status" value="1"/>
</dbReference>
<accession>A0A2Z5ZI98</accession>
<sequence length="84" mass="9144">MTEGTLLARITGTSRMAVNSAHHQAVRTPGRMVVNAVAEDGIIEGVEDPSYRFCLGVQWHPEFGIDLSDRKIFNAFVQAAGETV</sequence>
<dbReference type="Gene3D" id="3.40.50.880">
    <property type="match status" value="1"/>
</dbReference>
<keyword evidence="1" id="KW-0315">Glutamine amidotransferase</keyword>
<dbReference type="InterPro" id="IPR044668">
    <property type="entry name" value="PuuD-like"/>
</dbReference>
<name>A0A2Z5ZI98_9PROT</name>
<proteinExistence type="predicted"/>
<dbReference type="GO" id="GO:0005829">
    <property type="term" value="C:cytosol"/>
    <property type="evidence" value="ECO:0007669"/>
    <property type="project" value="TreeGrafter"/>
</dbReference>
<evidence type="ECO:0000313" key="2">
    <source>
        <dbReference type="Proteomes" id="UP000270034"/>
    </source>
</evidence>
<dbReference type="EMBL" id="AP018515">
    <property type="protein sequence ID" value="BBC80211.1"/>
    <property type="molecule type" value="Genomic_DNA"/>
</dbReference>
<protein>
    <submittedName>
        <fullName evidence="1">Glutamine amidotransferase</fullName>
    </submittedName>
</protein>
<keyword evidence="1" id="KW-0808">Transferase</keyword>
<reference evidence="1 2" key="1">
    <citation type="submission" date="2018-02" db="EMBL/GenBank/DDBJ databases">
        <title>Acetobacter orientalis genome.</title>
        <authorList>
            <person name="Nakashima N."/>
            <person name="Tamura T."/>
        </authorList>
    </citation>
    <scope>NUCLEOTIDE SEQUENCE [LARGE SCALE GENOMIC DNA]</scope>
    <source>
        <strain evidence="1 2">FAN1</strain>
    </source>
</reference>
<dbReference type="AlphaFoldDB" id="A0A2Z5ZI98"/>
<gene>
    <name evidence="1" type="ORF">AcetOrient_orf02794</name>
</gene>
<dbReference type="InterPro" id="IPR011697">
    <property type="entry name" value="Peptidase_C26"/>
</dbReference>
<dbReference type="InterPro" id="IPR029062">
    <property type="entry name" value="Class_I_gatase-like"/>
</dbReference>
<dbReference type="GO" id="GO:0016740">
    <property type="term" value="F:transferase activity"/>
    <property type="evidence" value="ECO:0007669"/>
    <property type="project" value="UniProtKB-KW"/>
</dbReference>
<dbReference type="GO" id="GO:0033969">
    <property type="term" value="F:gamma-glutamyl-gamma-aminobutyrate hydrolase activity"/>
    <property type="evidence" value="ECO:0007669"/>
    <property type="project" value="TreeGrafter"/>
</dbReference>